<reference evidence="1 2" key="1">
    <citation type="submission" date="2019-11" db="EMBL/GenBank/DDBJ databases">
        <title>Metabolism of dissolved organic matter in forest soils.</title>
        <authorList>
            <person name="Cyle K.T."/>
            <person name="Wilhelm R.C."/>
            <person name="Martinez C.E."/>
        </authorList>
    </citation>
    <scope>NUCLEOTIDE SEQUENCE [LARGE SCALE GENOMIC DNA]</scope>
    <source>
        <strain evidence="1 2">5N</strain>
    </source>
</reference>
<dbReference type="AlphaFoldDB" id="A0A972NXU5"/>
<organism evidence="1 2">
    <name type="scientific">Paraburkholderia elongata</name>
    <dbReference type="NCBI Taxonomy" id="2675747"/>
    <lineage>
        <taxon>Bacteria</taxon>
        <taxon>Pseudomonadati</taxon>
        <taxon>Pseudomonadota</taxon>
        <taxon>Betaproteobacteria</taxon>
        <taxon>Burkholderiales</taxon>
        <taxon>Burkholderiaceae</taxon>
        <taxon>Paraburkholderia</taxon>
    </lineage>
</organism>
<gene>
    <name evidence="1" type="ORF">GNZ13_35645</name>
</gene>
<dbReference type="Proteomes" id="UP000655523">
    <property type="component" value="Unassembled WGS sequence"/>
</dbReference>
<keyword evidence="2" id="KW-1185">Reference proteome</keyword>
<name>A0A972NXU5_9BURK</name>
<sequence length="79" mass="8969">MNAYLELRNDLQDAIAFREWATAYQRTDTGDTFGDDRNTVSDMHHRFKPDMDVAVRRMKEGAGRLEGDPEGNENCTGTS</sequence>
<evidence type="ECO:0000313" key="1">
    <source>
        <dbReference type="EMBL" id="NPT59747.1"/>
    </source>
</evidence>
<protein>
    <submittedName>
        <fullName evidence="1">Uncharacterized protein</fullName>
    </submittedName>
</protein>
<comment type="caution">
    <text evidence="1">The sequence shown here is derived from an EMBL/GenBank/DDBJ whole genome shotgun (WGS) entry which is preliminary data.</text>
</comment>
<dbReference type="RefSeq" id="WP_172173407.1">
    <property type="nucleotide sequence ID" value="NZ_WOEZ01000199.1"/>
</dbReference>
<accession>A0A972NXU5</accession>
<dbReference type="EMBL" id="WOEZ01000199">
    <property type="protein sequence ID" value="NPT59747.1"/>
    <property type="molecule type" value="Genomic_DNA"/>
</dbReference>
<evidence type="ECO:0000313" key="2">
    <source>
        <dbReference type="Proteomes" id="UP000655523"/>
    </source>
</evidence>
<proteinExistence type="predicted"/>